<dbReference type="GO" id="GO:0004656">
    <property type="term" value="F:procollagen-proline 4-dioxygenase activity"/>
    <property type="evidence" value="ECO:0007669"/>
    <property type="project" value="TreeGrafter"/>
</dbReference>
<dbReference type="AlphaFoldDB" id="A0A433PN07"/>
<dbReference type="InterPro" id="IPR044862">
    <property type="entry name" value="Pro_4_hyd_alph_FE2OG_OXY"/>
</dbReference>
<comment type="caution">
    <text evidence="7">The sequence shown here is derived from an EMBL/GenBank/DDBJ whole genome shotgun (WGS) entry which is preliminary data.</text>
</comment>
<keyword evidence="3" id="KW-0223">Dioxygenase</keyword>
<reference evidence="7 8" key="1">
    <citation type="journal article" date="2018" name="New Phytol.">
        <title>Phylogenomics of Endogonaceae and evolution of mycorrhizas within Mucoromycota.</title>
        <authorList>
            <person name="Chang Y."/>
            <person name="Desiro A."/>
            <person name="Na H."/>
            <person name="Sandor L."/>
            <person name="Lipzen A."/>
            <person name="Clum A."/>
            <person name="Barry K."/>
            <person name="Grigoriev I.V."/>
            <person name="Martin F.M."/>
            <person name="Stajich J.E."/>
            <person name="Smith M.E."/>
            <person name="Bonito G."/>
            <person name="Spatafora J.W."/>
        </authorList>
    </citation>
    <scope>NUCLEOTIDE SEQUENCE [LARGE SCALE GENOMIC DNA]</scope>
    <source>
        <strain evidence="7 8">AD002</strain>
    </source>
</reference>
<keyword evidence="8" id="KW-1185">Reference proteome</keyword>
<dbReference type="GO" id="GO:0005783">
    <property type="term" value="C:endoplasmic reticulum"/>
    <property type="evidence" value="ECO:0007669"/>
    <property type="project" value="TreeGrafter"/>
</dbReference>
<keyword evidence="4" id="KW-0560">Oxidoreductase</keyword>
<dbReference type="PROSITE" id="PS51471">
    <property type="entry name" value="FE2OG_OXY"/>
    <property type="match status" value="1"/>
</dbReference>
<dbReference type="EMBL" id="RBNJ01021937">
    <property type="protein sequence ID" value="RUS18963.1"/>
    <property type="molecule type" value="Genomic_DNA"/>
</dbReference>
<evidence type="ECO:0000256" key="2">
    <source>
        <dbReference type="ARBA" id="ARBA00022723"/>
    </source>
</evidence>
<evidence type="ECO:0000256" key="1">
    <source>
        <dbReference type="ARBA" id="ARBA00001961"/>
    </source>
</evidence>
<accession>A0A433PN07</accession>
<evidence type="ECO:0000256" key="4">
    <source>
        <dbReference type="ARBA" id="ARBA00023002"/>
    </source>
</evidence>
<organism evidence="7 8">
    <name type="scientific">Jimgerdemannia flammicorona</name>
    <dbReference type="NCBI Taxonomy" id="994334"/>
    <lineage>
        <taxon>Eukaryota</taxon>
        <taxon>Fungi</taxon>
        <taxon>Fungi incertae sedis</taxon>
        <taxon>Mucoromycota</taxon>
        <taxon>Mucoromycotina</taxon>
        <taxon>Endogonomycetes</taxon>
        <taxon>Endogonales</taxon>
        <taxon>Endogonaceae</taxon>
        <taxon>Jimgerdemannia</taxon>
    </lineage>
</organism>
<dbReference type="InterPro" id="IPR045054">
    <property type="entry name" value="P4HA-like"/>
</dbReference>
<dbReference type="InterPro" id="IPR006620">
    <property type="entry name" value="Pro_4_hyd_alph"/>
</dbReference>
<evidence type="ECO:0000256" key="3">
    <source>
        <dbReference type="ARBA" id="ARBA00022964"/>
    </source>
</evidence>
<keyword evidence="5" id="KW-0408">Iron</keyword>
<keyword evidence="2" id="KW-0479">Metal-binding</keyword>
<evidence type="ECO:0000259" key="6">
    <source>
        <dbReference type="PROSITE" id="PS51471"/>
    </source>
</evidence>
<dbReference type="Pfam" id="PF13640">
    <property type="entry name" value="2OG-FeII_Oxy_3"/>
    <property type="match status" value="1"/>
</dbReference>
<gene>
    <name evidence="7" type="ORF">BC938DRAFT_475855</name>
</gene>
<evidence type="ECO:0000313" key="7">
    <source>
        <dbReference type="EMBL" id="RUS18963.1"/>
    </source>
</evidence>
<feature type="domain" description="Fe2OG dioxygenase" evidence="6">
    <location>
        <begin position="139"/>
        <end position="234"/>
    </location>
</feature>
<evidence type="ECO:0000313" key="8">
    <source>
        <dbReference type="Proteomes" id="UP000274822"/>
    </source>
</evidence>
<dbReference type="SMART" id="SM00702">
    <property type="entry name" value="P4Hc"/>
    <property type="match status" value="1"/>
</dbReference>
<dbReference type="GO" id="GO:0005506">
    <property type="term" value="F:iron ion binding"/>
    <property type="evidence" value="ECO:0007669"/>
    <property type="project" value="InterPro"/>
</dbReference>
<sequence>MFGWYKGLHRAKPTATPAAYKMATTIDASSILNPNDTDFAKRVVVHDIDLRTILPDRERKPYVMVLENVCTLEECRKLIELSEQGQYTTALLNEIVRTDVRNSDRYMRDDPEIAELLWKRLKPYVPVNIGSMPVEVVGLNERLRFLRYDPGMKFEGHMDGTYIRPGGRELSRVTVQLYLNEGFEGGETTFLGTYEDYPVVPKTGLVLIFEHALLHEGSAVRAGRKYAIRTDVMYRRRNNGSRLAIFD</sequence>
<dbReference type="InterPro" id="IPR005123">
    <property type="entry name" value="Oxoglu/Fe-dep_dioxygenase_dom"/>
</dbReference>
<name>A0A433PN07_9FUNG</name>
<dbReference type="Gene3D" id="2.60.120.620">
    <property type="entry name" value="q2cbj1_9rhob like domain"/>
    <property type="match status" value="1"/>
</dbReference>
<proteinExistence type="predicted"/>
<dbReference type="PANTHER" id="PTHR10869:SF241">
    <property type="entry name" value="FE2OG DIOXYGENASE DOMAIN-CONTAINING PROTEIN"/>
    <property type="match status" value="1"/>
</dbReference>
<protein>
    <recommendedName>
        <fullName evidence="6">Fe2OG dioxygenase domain-containing protein</fullName>
    </recommendedName>
</protein>
<evidence type="ECO:0000256" key="5">
    <source>
        <dbReference type="ARBA" id="ARBA00023004"/>
    </source>
</evidence>
<dbReference type="Proteomes" id="UP000274822">
    <property type="component" value="Unassembled WGS sequence"/>
</dbReference>
<dbReference type="GO" id="GO:0031418">
    <property type="term" value="F:L-ascorbic acid binding"/>
    <property type="evidence" value="ECO:0007669"/>
    <property type="project" value="InterPro"/>
</dbReference>
<dbReference type="PANTHER" id="PTHR10869">
    <property type="entry name" value="PROLYL 4-HYDROXYLASE ALPHA SUBUNIT"/>
    <property type="match status" value="1"/>
</dbReference>
<comment type="cofactor">
    <cofactor evidence="1">
        <name>L-ascorbate</name>
        <dbReference type="ChEBI" id="CHEBI:38290"/>
    </cofactor>
</comment>